<protein>
    <submittedName>
        <fullName evidence="7">(spotted green pufferfish) hypothetical protein</fullName>
    </submittedName>
</protein>
<keyword evidence="3" id="KW-0175">Coiled coil</keyword>
<dbReference type="PANTHER" id="PTHR21502">
    <property type="entry name" value="ZINC FINGER PROTEIN DZIP1"/>
    <property type="match status" value="1"/>
</dbReference>
<dbReference type="Gene3D" id="1.20.58.1770">
    <property type="match status" value="1"/>
</dbReference>
<accession>Q4T8G4</accession>
<dbReference type="SUPFAM" id="SSF161256">
    <property type="entry name" value="RILP dimerisation region"/>
    <property type="match status" value="1"/>
</dbReference>
<proteinExistence type="predicted"/>
<dbReference type="GO" id="GO:0060271">
    <property type="term" value="P:cilium assembly"/>
    <property type="evidence" value="ECO:0007669"/>
    <property type="project" value="TreeGrafter"/>
</dbReference>
<comment type="caution">
    <text evidence="7">The sequence shown here is derived from an EMBL/GenBank/DDBJ whole genome shotgun (WGS) entry which is preliminary data.</text>
</comment>
<dbReference type="GO" id="GO:0051959">
    <property type="term" value="F:dynein light intermediate chain binding"/>
    <property type="evidence" value="ECO:0007669"/>
    <property type="project" value="TreeGrafter"/>
</dbReference>
<feature type="domain" description="RH1" evidence="5">
    <location>
        <begin position="7"/>
        <end position="95"/>
    </location>
</feature>
<dbReference type="InterPro" id="IPR021563">
    <property type="entry name" value="RILP_dimer"/>
</dbReference>
<dbReference type="KEGG" id="tng:GSTEN00005244G001"/>
<sequence>MDEPEPRSDGCWDASCSALTVDDVYDIAKAIGTDVERLVDSCGKDSVAALVGKTVKVLELLESFASRNDAHKLREDQLLRTFETIQLQQKRRLGKEAEEGSERRELRELQQTEQQWRRRCEELQIQVRQLQEDKNELHDQLKGNHAQEDRVQRQEREVMLKLKEVVDRQRDELRAKVQQLTTVSKEVEADVLQAQLRSSVERKADMEADLKEKTKAIERLSARLSGSESGAPVRRLQSPPDSASHPEPVGGGAKDPDQPCFTKKEVRDIIFERNELKTNLFLVQEELSYYQ</sequence>
<gene>
    <name evidence="7" type="ORF">GSTENG00005244001</name>
</gene>
<dbReference type="GO" id="GO:0015031">
    <property type="term" value="P:protein transport"/>
    <property type="evidence" value="ECO:0007669"/>
    <property type="project" value="UniProtKB-KW"/>
</dbReference>
<dbReference type="InterPro" id="IPR034743">
    <property type="entry name" value="RH1"/>
</dbReference>
<evidence type="ECO:0000259" key="5">
    <source>
        <dbReference type="PROSITE" id="PS51776"/>
    </source>
</evidence>
<keyword evidence="1" id="KW-0813">Transport</keyword>
<evidence type="ECO:0000256" key="2">
    <source>
        <dbReference type="ARBA" id="ARBA00022927"/>
    </source>
</evidence>
<feature type="non-terminal residue" evidence="7">
    <location>
        <position position="1"/>
    </location>
</feature>
<dbReference type="GO" id="GO:0036064">
    <property type="term" value="C:ciliary basal body"/>
    <property type="evidence" value="ECO:0007669"/>
    <property type="project" value="TreeGrafter"/>
</dbReference>
<dbReference type="InterPro" id="IPR034744">
    <property type="entry name" value="RH2"/>
</dbReference>
<dbReference type="InterPro" id="IPR051241">
    <property type="entry name" value="DZIP_RILPL"/>
</dbReference>
<keyword evidence="2" id="KW-0653">Protein transport</keyword>
<dbReference type="Pfam" id="PF09744">
    <property type="entry name" value="RH1"/>
    <property type="match status" value="1"/>
</dbReference>
<organism evidence="7">
    <name type="scientific">Tetraodon nigroviridis</name>
    <name type="common">Spotted green pufferfish</name>
    <name type="synonym">Chelonodon nigroviridis</name>
    <dbReference type="NCBI Taxonomy" id="99883"/>
    <lineage>
        <taxon>Eukaryota</taxon>
        <taxon>Metazoa</taxon>
        <taxon>Chordata</taxon>
        <taxon>Craniata</taxon>
        <taxon>Vertebrata</taxon>
        <taxon>Euteleostomi</taxon>
        <taxon>Actinopterygii</taxon>
        <taxon>Neopterygii</taxon>
        <taxon>Teleostei</taxon>
        <taxon>Neoteleostei</taxon>
        <taxon>Acanthomorphata</taxon>
        <taxon>Eupercaria</taxon>
        <taxon>Tetraodontiformes</taxon>
        <taxon>Tetradontoidea</taxon>
        <taxon>Tetraodontidae</taxon>
        <taxon>Tetraodon</taxon>
    </lineage>
</organism>
<dbReference type="OrthoDB" id="10069524at2759"/>
<reference evidence="7" key="2">
    <citation type="submission" date="2004-02" db="EMBL/GenBank/DDBJ databases">
        <authorList>
            <consortium name="Genoscope"/>
            <consortium name="Whitehead Institute Centre for Genome Research"/>
        </authorList>
    </citation>
    <scope>NUCLEOTIDE SEQUENCE</scope>
</reference>
<feature type="region of interest" description="Disordered" evidence="4">
    <location>
        <begin position="221"/>
        <end position="261"/>
    </location>
</feature>
<dbReference type="CDD" id="cd14445">
    <property type="entry name" value="RILP-like"/>
    <property type="match status" value="1"/>
</dbReference>
<dbReference type="GO" id="GO:0046983">
    <property type="term" value="F:protein dimerization activity"/>
    <property type="evidence" value="ECO:0007669"/>
    <property type="project" value="InterPro"/>
</dbReference>
<dbReference type="Pfam" id="PF11461">
    <property type="entry name" value="RILP"/>
    <property type="match status" value="1"/>
</dbReference>
<dbReference type="GO" id="GO:0031267">
    <property type="term" value="F:small GTPase binding"/>
    <property type="evidence" value="ECO:0007669"/>
    <property type="project" value="TreeGrafter"/>
</dbReference>
<evidence type="ECO:0000256" key="1">
    <source>
        <dbReference type="ARBA" id="ARBA00022448"/>
    </source>
</evidence>
<name>Q4T8G4_TETNG</name>
<dbReference type="GO" id="GO:0005737">
    <property type="term" value="C:cytoplasm"/>
    <property type="evidence" value="ECO:0007669"/>
    <property type="project" value="TreeGrafter"/>
</dbReference>
<evidence type="ECO:0000256" key="3">
    <source>
        <dbReference type="ARBA" id="ARBA00023054"/>
    </source>
</evidence>
<dbReference type="PROSITE" id="PS51777">
    <property type="entry name" value="RH2"/>
    <property type="match status" value="1"/>
</dbReference>
<reference evidence="7" key="1">
    <citation type="journal article" date="2004" name="Nature">
        <title>Genome duplication in the teleost fish Tetraodon nigroviridis reveals the early vertebrate proto-karyotype.</title>
        <authorList>
            <person name="Jaillon O."/>
            <person name="Aury J.-M."/>
            <person name="Brunet F."/>
            <person name="Petit J.-L."/>
            <person name="Stange-Thomann N."/>
            <person name="Mauceli E."/>
            <person name="Bouneau L."/>
            <person name="Fischer C."/>
            <person name="Ozouf-Costaz C."/>
            <person name="Bernot A."/>
            <person name="Nicaud S."/>
            <person name="Jaffe D."/>
            <person name="Fisher S."/>
            <person name="Lutfalla G."/>
            <person name="Dossat C."/>
            <person name="Segurens B."/>
            <person name="Dasilva C."/>
            <person name="Salanoubat M."/>
            <person name="Levy M."/>
            <person name="Boudet N."/>
            <person name="Castellano S."/>
            <person name="Anthouard V."/>
            <person name="Jubin C."/>
            <person name="Castelli V."/>
            <person name="Katinka M."/>
            <person name="Vacherie B."/>
            <person name="Biemont C."/>
            <person name="Skalli Z."/>
            <person name="Cattolico L."/>
            <person name="Poulain J."/>
            <person name="De Berardinis V."/>
            <person name="Cruaud C."/>
            <person name="Duprat S."/>
            <person name="Brottier P."/>
            <person name="Coutanceau J.-P."/>
            <person name="Gouzy J."/>
            <person name="Parra G."/>
            <person name="Lardier G."/>
            <person name="Chapple C."/>
            <person name="McKernan K.J."/>
            <person name="McEwan P."/>
            <person name="Bosak S."/>
            <person name="Kellis M."/>
            <person name="Volff J.-N."/>
            <person name="Guigo R."/>
            <person name="Zody M.C."/>
            <person name="Mesirov J."/>
            <person name="Lindblad-Toh K."/>
            <person name="Birren B."/>
            <person name="Nusbaum C."/>
            <person name="Kahn D."/>
            <person name="Robinson-Rechavi M."/>
            <person name="Laudet V."/>
            <person name="Schachter V."/>
            <person name="Quetier F."/>
            <person name="Saurin W."/>
            <person name="Scarpelli C."/>
            <person name="Wincker P."/>
            <person name="Lander E.S."/>
            <person name="Weissenbach J."/>
            <person name="Roest Crollius H."/>
        </authorList>
    </citation>
    <scope>NUCLEOTIDE SEQUENCE [LARGE SCALE GENOMIC DNA]</scope>
</reference>
<dbReference type="AlphaFoldDB" id="Q4T8G4"/>
<feature type="domain" description="RH2" evidence="6">
    <location>
        <begin position="258"/>
        <end position="291"/>
    </location>
</feature>
<dbReference type="EMBL" id="CAAE01007796">
    <property type="protein sequence ID" value="CAF90818.1"/>
    <property type="molecule type" value="Genomic_DNA"/>
</dbReference>
<evidence type="ECO:0000256" key="4">
    <source>
        <dbReference type="SAM" id="MobiDB-lite"/>
    </source>
</evidence>
<dbReference type="PROSITE" id="PS51776">
    <property type="entry name" value="RH1"/>
    <property type="match status" value="1"/>
</dbReference>
<dbReference type="PANTHER" id="PTHR21502:SF7">
    <property type="entry name" value="RAB-INTERACTING LYSOSOMAL PROTEIN"/>
    <property type="match status" value="1"/>
</dbReference>
<dbReference type="Gene3D" id="6.10.230.10">
    <property type="match status" value="1"/>
</dbReference>
<evidence type="ECO:0000259" key="6">
    <source>
        <dbReference type="PROSITE" id="PS51777"/>
    </source>
</evidence>
<evidence type="ECO:0000313" key="7">
    <source>
        <dbReference type="EMBL" id="CAF90818.1"/>
    </source>
</evidence>